<sequence>MRTYAVGPPLSCRLPVARISRGKTTPFPNIHPFQFQPQAETRISGYCFTDYDPGRCSLGCTGPDSPGWPELALTSKDKARQGLSRVNPCRFDRGWHRIFPYFFLIVPLFPCRRQKESIRFLSRYPLILWH</sequence>
<organism evidence="1">
    <name type="scientific">Fusarium oxysporum Fo47</name>
    <dbReference type="NCBI Taxonomy" id="660027"/>
    <lineage>
        <taxon>Eukaryota</taxon>
        <taxon>Fungi</taxon>
        <taxon>Dikarya</taxon>
        <taxon>Ascomycota</taxon>
        <taxon>Pezizomycotina</taxon>
        <taxon>Sordariomycetes</taxon>
        <taxon>Hypocreomycetidae</taxon>
        <taxon>Hypocreales</taxon>
        <taxon>Nectriaceae</taxon>
        <taxon>Fusarium</taxon>
        <taxon>Fusarium oxysporum species complex</taxon>
    </lineage>
</organism>
<protein>
    <submittedName>
        <fullName evidence="1">Uncharacterized protein</fullName>
    </submittedName>
</protein>
<accession>W9KY45</accession>
<reference evidence="1" key="2">
    <citation type="submission" date="2012-06" db="EMBL/GenBank/DDBJ databases">
        <title>Annotation of the Genome Sequence of Fusarium oxysporum Fo47.</title>
        <authorList>
            <consortium name="The Broad Institute Genomics Platform"/>
            <person name="Ma L.-J."/>
            <person name="Corby-Kistler H."/>
            <person name="Broz K."/>
            <person name="Gale L.R."/>
            <person name="Jonkers W."/>
            <person name="O'Donnell K."/>
            <person name="Ploetz R."/>
            <person name="Steinberg C."/>
            <person name="Schwartz D.C."/>
            <person name="VanEtten H."/>
            <person name="Zhou S."/>
            <person name="Young S.K."/>
            <person name="Zeng Q."/>
            <person name="Gargeya S."/>
            <person name="Fitzgerald M."/>
            <person name="Abouelleil A."/>
            <person name="Alvarado L."/>
            <person name="Chapman S.B."/>
            <person name="Gainer-Dewar J."/>
            <person name="Goldberg J."/>
            <person name="Griggs A."/>
            <person name="Gujja S."/>
            <person name="Hansen M."/>
            <person name="Howarth C."/>
            <person name="Imamovic A."/>
            <person name="Ireland A."/>
            <person name="Larimer J."/>
            <person name="McCowan C."/>
            <person name="Murphy C."/>
            <person name="Pearson M."/>
            <person name="Poon T.W."/>
            <person name="Priest M."/>
            <person name="Roberts A."/>
            <person name="Saif S."/>
            <person name="Shea T."/>
            <person name="Sykes S."/>
            <person name="Wortman J."/>
            <person name="Nusbaum C."/>
            <person name="Birren B."/>
        </authorList>
    </citation>
    <scope>NUCLEOTIDE SEQUENCE</scope>
    <source>
        <strain evidence="1">Fo47</strain>
    </source>
</reference>
<dbReference type="EMBL" id="JH717897">
    <property type="protein sequence ID" value="EWZ47684.1"/>
    <property type="molecule type" value="Genomic_DNA"/>
</dbReference>
<dbReference type="HOGENOM" id="CLU_1938237_0_0_1"/>
<gene>
    <name evidence="1" type="ORF">FOZG_03530</name>
</gene>
<reference evidence="1" key="1">
    <citation type="submission" date="2011-06" db="EMBL/GenBank/DDBJ databases">
        <title>The Genome Sequence of Fusarium oxysporum Fo47.</title>
        <authorList>
            <consortium name="The Broad Institute Genome Sequencing Platform"/>
            <person name="Ma L.-J."/>
            <person name="Gale L.R."/>
            <person name="Schwartz D.C."/>
            <person name="Zhou S."/>
            <person name="Corby-Kistler H."/>
            <person name="Young S.K."/>
            <person name="Zeng Q."/>
            <person name="Gargeya S."/>
            <person name="Fitzgerald M."/>
            <person name="Haas B."/>
            <person name="Abouelleil A."/>
            <person name="Alvarado L."/>
            <person name="Arachchi H.M."/>
            <person name="Berlin A."/>
            <person name="Brown A."/>
            <person name="Chapman S.B."/>
            <person name="Chen Z."/>
            <person name="Dunbar C."/>
            <person name="Freedman E."/>
            <person name="Gearin G."/>
            <person name="Gellesch M."/>
            <person name="Goldberg J."/>
            <person name="Griggs A."/>
            <person name="Gujja S."/>
            <person name="Heiman D."/>
            <person name="Howarth C."/>
            <person name="Larson L."/>
            <person name="Lui A."/>
            <person name="MacDonald P.J.P."/>
            <person name="Mehta T."/>
            <person name="Montmayeur A."/>
            <person name="Murphy C."/>
            <person name="Neiman D."/>
            <person name="Pearson M."/>
            <person name="Priest M."/>
            <person name="Roberts A."/>
            <person name="Saif S."/>
            <person name="Shea T."/>
            <person name="Shenoy N."/>
            <person name="Sisk P."/>
            <person name="Stolte C."/>
            <person name="Sykes S."/>
            <person name="Wortman J."/>
            <person name="Nusbaum C."/>
            <person name="Birren B."/>
        </authorList>
    </citation>
    <scope>NUCLEOTIDE SEQUENCE [LARGE SCALE GENOMIC DNA]</scope>
    <source>
        <strain evidence="1">Fo47</strain>
    </source>
</reference>
<dbReference type="VEuPathDB" id="FungiDB:FOZG_03530"/>
<proteinExistence type="predicted"/>
<evidence type="ECO:0000313" key="1">
    <source>
        <dbReference type="EMBL" id="EWZ47684.1"/>
    </source>
</evidence>
<dbReference type="AlphaFoldDB" id="W9KY45"/>
<dbReference type="Proteomes" id="UP000030766">
    <property type="component" value="Unassembled WGS sequence"/>
</dbReference>
<name>W9KY45_FUSOX</name>